<dbReference type="OMA" id="WYHYKEE"/>
<evidence type="ECO:0000313" key="4">
    <source>
        <dbReference type="Proteomes" id="UP000433876"/>
    </source>
</evidence>
<feature type="transmembrane region" description="Helical" evidence="2">
    <location>
        <begin position="47"/>
        <end position="66"/>
    </location>
</feature>
<evidence type="ECO:0008006" key="5">
    <source>
        <dbReference type="Google" id="ProtNLM"/>
    </source>
</evidence>
<dbReference type="Proteomes" id="UP000433876">
    <property type="component" value="Unassembled WGS sequence"/>
</dbReference>
<dbReference type="EMBL" id="NMPR01000132">
    <property type="protein sequence ID" value="KAA8629526.1"/>
    <property type="molecule type" value="Genomic_DNA"/>
</dbReference>
<feature type="compositionally biased region" description="Basic residues" evidence="1">
    <location>
        <begin position="99"/>
        <end position="127"/>
    </location>
</feature>
<dbReference type="VEuPathDB" id="FungiDB:SMAC_06046"/>
<organism evidence="3 4">
    <name type="scientific">Sordaria macrospora</name>
    <dbReference type="NCBI Taxonomy" id="5147"/>
    <lineage>
        <taxon>Eukaryota</taxon>
        <taxon>Fungi</taxon>
        <taxon>Dikarya</taxon>
        <taxon>Ascomycota</taxon>
        <taxon>Pezizomycotina</taxon>
        <taxon>Sordariomycetes</taxon>
        <taxon>Sordariomycetidae</taxon>
        <taxon>Sordariales</taxon>
        <taxon>Sordariaceae</taxon>
        <taxon>Sordaria</taxon>
    </lineage>
</organism>
<evidence type="ECO:0000256" key="1">
    <source>
        <dbReference type="SAM" id="MobiDB-lite"/>
    </source>
</evidence>
<name>A0A8S8ZKX8_SORMA</name>
<comment type="caution">
    <text evidence="3">The sequence shown here is derived from an EMBL/GenBank/DDBJ whole genome shotgun (WGS) entry which is preliminary data.</text>
</comment>
<dbReference type="AlphaFoldDB" id="A0A8S8ZKX8"/>
<accession>A0A8S8ZKX8</accession>
<keyword evidence="2" id="KW-0472">Membrane</keyword>
<reference evidence="3 4" key="1">
    <citation type="submission" date="2017-07" db="EMBL/GenBank/DDBJ databases">
        <title>Genome sequence of the Sordaria macrospora wild type strain R19027.</title>
        <authorList>
            <person name="Nowrousian M."/>
            <person name="Teichert I."/>
            <person name="Kueck U."/>
        </authorList>
    </citation>
    <scope>NUCLEOTIDE SEQUENCE [LARGE SCALE GENOMIC DNA]</scope>
    <source>
        <strain evidence="3 4">R19027</strain>
        <tissue evidence="3">Mycelium</tissue>
    </source>
</reference>
<evidence type="ECO:0000256" key="2">
    <source>
        <dbReference type="SAM" id="Phobius"/>
    </source>
</evidence>
<keyword evidence="2" id="KW-0812">Transmembrane</keyword>
<feature type="region of interest" description="Disordered" evidence="1">
    <location>
        <begin position="73"/>
        <end position="130"/>
    </location>
</feature>
<evidence type="ECO:0000313" key="3">
    <source>
        <dbReference type="EMBL" id="KAA8629526.1"/>
    </source>
</evidence>
<sequence length="158" mass="17597">MAPTKTLASLASLVIRQDQPTVTVVQPVDNDDGNNNGGGNDNLSTGAIVGIVIGVIVGLLLLWWIFKSLSRDKNSRMAPAPDRQAYDPDMPPAAMYRSRSSRSRSAHRSRSRGHHHHHHRHSSRSRSRPVIYDDKMYVATPVQPAAVYTSRSRSRSRY</sequence>
<gene>
    <name evidence="3" type="ORF">SMACR_06046</name>
</gene>
<protein>
    <recommendedName>
        <fullName evidence="5">Mid2 domain-containing protein</fullName>
    </recommendedName>
</protein>
<proteinExistence type="predicted"/>
<keyword evidence="2" id="KW-1133">Transmembrane helix</keyword>